<evidence type="ECO:0000313" key="3">
    <source>
        <dbReference type="Proteomes" id="UP001197609"/>
    </source>
</evidence>
<evidence type="ECO:0000256" key="1">
    <source>
        <dbReference type="SAM" id="SignalP"/>
    </source>
</evidence>
<gene>
    <name evidence="2" type="ORF">K8G79_10000</name>
</gene>
<proteinExistence type="predicted"/>
<name>A0AAJ1AJR3_9BACT</name>
<dbReference type="EMBL" id="JAIOIU010000125">
    <property type="protein sequence ID" value="MBZ0160451.1"/>
    <property type="molecule type" value="Genomic_DNA"/>
</dbReference>
<reference evidence="2 3" key="1">
    <citation type="journal article" date="2021" name="bioRxiv">
        <title>Unraveling nitrogen, sulfur and carbon metabolic pathways and microbial community transcriptional responses to substrate deprivation and toxicity stresses in a bioreactor mimicking anoxic brackish coastal sediment conditions.</title>
        <authorList>
            <person name="Martins P.D."/>
            <person name="Echeveste M.J."/>
            <person name="Arshad A."/>
            <person name="Kurth J."/>
            <person name="Ouboter H."/>
            <person name="Jetten M.S.M."/>
            <person name="Welte C.U."/>
        </authorList>
    </citation>
    <scope>NUCLEOTIDE SEQUENCE [LARGE SCALE GENOMIC DNA]</scope>
    <source>
        <strain evidence="2">MAG_38</strain>
    </source>
</reference>
<sequence>MNRLHLKPIAFTLAVAVLLLLGATTGGAFAHEVQHAAHHTAGMHATPICAWMCATAGAVITPAVQPAQFTLAQDTVPPFLSPMRLSKYLSRLQARAPPVLS</sequence>
<feature type="signal peptide" evidence="1">
    <location>
        <begin position="1"/>
        <end position="30"/>
    </location>
</feature>
<comment type="caution">
    <text evidence="2">The sequence shown here is derived from an EMBL/GenBank/DDBJ whole genome shotgun (WGS) entry which is preliminary data.</text>
</comment>
<organism evidence="2 3">
    <name type="scientific">Candidatus Methylomirabilis tolerans</name>
    <dbReference type="NCBI Taxonomy" id="3123416"/>
    <lineage>
        <taxon>Bacteria</taxon>
        <taxon>Candidatus Methylomirabilota</taxon>
        <taxon>Candidatus Methylomirabilia</taxon>
        <taxon>Candidatus Methylomirabilales</taxon>
        <taxon>Candidatus Methylomirabilaceae</taxon>
        <taxon>Candidatus Methylomirabilis</taxon>
    </lineage>
</organism>
<evidence type="ECO:0000313" key="2">
    <source>
        <dbReference type="EMBL" id="MBZ0160451.1"/>
    </source>
</evidence>
<evidence type="ECO:0008006" key="4">
    <source>
        <dbReference type="Google" id="ProtNLM"/>
    </source>
</evidence>
<protein>
    <recommendedName>
        <fullName evidence="4">Cobalt transporter subunit CbtB</fullName>
    </recommendedName>
</protein>
<dbReference type="Proteomes" id="UP001197609">
    <property type="component" value="Unassembled WGS sequence"/>
</dbReference>
<dbReference type="AlphaFoldDB" id="A0AAJ1AJR3"/>
<accession>A0AAJ1AJR3</accession>
<feature type="chain" id="PRO_5042601769" description="Cobalt transporter subunit CbtB" evidence="1">
    <location>
        <begin position="31"/>
        <end position="101"/>
    </location>
</feature>
<keyword evidence="1" id="KW-0732">Signal</keyword>